<dbReference type="EMBL" id="PKLZ01000002">
    <property type="protein sequence ID" value="PLW83746.1"/>
    <property type="molecule type" value="Genomic_DNA"/>
</dbReference>
<gene>
    <name evidence="1" type="ORF">CWI75_05220</name>
</gene>
<evidence type="ECO:0000313" key="2">
    <source>
        <dbReference type="Proteomes" id="UP000234845"/>
    </source>
</evidence>
<protein>
    <submittedName>
        <fullName evidence="1">Uncharacterized protein</fullName>
    </submittedName>
</protein>
<dbReference type="SUPFAM" id="SSF159245">
    <property type="entry name" value="AttH-like"/>
    <property type="match status" value="1"/>
</dbReference>
<dbReference type="RefSeq" id="WP_101520427.1">
    <property type="nucleotide sequence ID" value="NZ_PKLZ01000002.1"/>
</dbReference>
<organism evidence="1 2">
    <name type="scientific">Kineobactrum sediminis</name>
    <dbReference type="NCBI Taxonomy" id="1905677"/>
    <lineage>
        <taxon>Bacteria</taxon>
        <taxon>Pseudomonadati</taxon>
        <taxon>Pseudomonadota</taxon>
        <taxon>Gammaproteobacteria</taxon>
        <taxon>Cellvibrionales</taxon>
        <taxon>Halieaceae</taxon>
        <taxon>Kineobactrum</taxon>
    </lineage>
</organism>
<comment type="caution">
    <text evidence="1">The sequence shown here is derived from an EMBL/GenBank/DDBJ whole genome shotgun (WGS) entry which is preliminary data.</text>
</comment>
<name>A0A2N5Y5S0_9GAMM</name>
<dbReference type="Proteomes" id="UP000234845">
    <property type="component" value="Unassembled WGS sequence"/>
</dbReference>
<proteinExistence type="predicted"/>
<accession>A0A2N5Y5S0</accession>
<reference evidence="2" key="1">
    <citation type="submission" date="2017-11" db="EMBL/GenBank/DDBJ databases">
        <title>The draft genome sequence of Chromatocurvus sp. F02.</title>
        <authorList>
            <person name="Du Z.-J."/>
            <person name="Chang Y.-Q."/>
        </authorList>
    </citation>
    <scope>NUCLEOTIDE SEQUENCE [LARGE SCALE GENOMIC DNA]</scope>
    <source>
        <strain evidence="2">F02</strain>
    </source>
</reference>
<dbReference type="OrthoDB" id="333076at2"/>
<keyword evidence="2" id="KW-1185">Reference proteome</keyword>
<dbReference type="AlphaFoldDB" id="A0A2N5Y5S0"/>
<sequence>MLSPLDDYPVHQIADLMRFVGTSDRNFYDRYYFNLHASSDDLFMVMGMGQYPTLDVQDAFVVVRRGDAHHVVRGSRELGGDRMDTSVGPIRIEVVKGLEKVRFIVEESPERPIAMDVTWEGAIPAHQEPRHYIRKHGRVLFDSMRFAQTGCWTGDLRIGGETFAVTPDRWKGSRDRSWGIRPVGEFEPPGVHEGTPIMEGMWNYAPMQFDDFSILYIVNEHNDGQRVLEEAVRVWKDPAREVEWLGRPEHDHHLTVARPYQSFIDHSILRFPDAPGGGLEVKVTPLNHVWVMVGTGYGLEPDWKHGMYKGKEVVEHFSLDMEKDKERMLGLVDNAARYELNTGEVGYGLFEYCFFGPFDRYGVA</sequence>
<evidence type="ECO:0000313" key="1">
    <source>
        <dbReference type="EMBL" id="PLW83746.1"/>
    </source>
</evidence>